<dbReference type="Proteomes" id="UP001283361">
    <property type="component" value="Unassembled WGS sequence"/>
</dbReference>
<proteinExistence type="predicted"/>
<feature type="compositionally biased region" description="Low complexity" evidence="1">
    <location>
        <begin position="16"/>
        <end position="36"/>
    </location>
</feature>
<sequence length="51" mass="4716">PLGVGVNVDPKGGVTGTVSGSHTTEKGVTVSGSVSHGSGGTSGGIQVSIPL</sequence>
<feature type="region of interest" description="Disordered" evidence="1">
    <location>
        <begin position="1"/>
        <end position="51"/>
    </location>
</feature>
<dbReference type="AlphaFoldDB" id="A0AAE1AZH0"/>
<accession>A0AAE1AZH0</accession>
<protein>
    <submittedName>
        <fullName evidence="2">Uncharacterized protein</fullName>
    </submittedName>
</protein>
<dbReference type="EMBL" id="JAWDGP010000877">
    <property type="protein sequence ID" value="KAK3796495.1"/>
    <property type="molecule type" value="Genomic_DNA"/>
</dbReference>
<keyword evidence="3" id="KW-1185">Reference proteome</keyword>
<evidence type="ECO:0000256" key="1">
    <source>
        <dbReference type="SAM" id="MobiDB-lite"/>
    </source>
</evidence>
<evidence type="ECO:0000313" key="3">
    <source>
        <dbReference type="Proteomes" id="UP001283361"/>
    </source>
</evidence>
<reference evidence="2" key="1">
    <citation type="journal article" date="2023" name="G3 (Bethesda)">
        <title>A reference genome for the long-term kleptoplast-retaining sea slug Elysia crispata morphotype clarki.</title>
        <authorList>
            <person name="Eastman K.E."/>
            <person name="Pendleton A.L."/>
            <person name="Shaikh M.A."/>
            <person name="Suttiyut T."/>
            <person name="Ogas R."/>
            <person name="Tomko P."/>
            <person name="Gavelis G."/>
            <person name="Widhalm J.R."/>
            <person name="Wisecaver J.H."/>
        </authorList>
    </citation>
    <scope>NUCLEOTIDE SEQUENCE</scope>
    <source>
        <strain evidence="2">ECLA1</strain>
    </source>
</reference>
<evidence type="ECO:0000313" key="2">
    <source>
        <dbReference type="EMBL" id="KAK3796495.1"/>
    </source>
</evidence>
<feature type="non-terminal residue" evidence="2">
    <location>
        <position position="1"/>
    </location>
</feature>
<gene>
    <name evidence="2" type="ORF">RRG08_066340</name>
</gene>
<name>A0AAE1AZH0_9GAST</name>
<organism evidence="2 3">
    <name type="scientific">Elysia crispata</name>
    <name type="common">lettuce slug</name>
    <dbReference type="NCBI Taxonomy" id="231223"/>
    <lineage>
        <taxon>Eukaryota</taxon>
        <taxon>Metazoa</taxon>
        <taxon>Spiralia</taxon>
        <taxon>Lophotrochozoa</taxon>
        <taxon>Mollusca</taxon>
        <taxon>Gastropoda</taxon>
        <taxon>Heterobranchia</taxon>
        <taxon>Euthyneura</taxon>
        <taxon>Panpulmonata</taxon>
        <taxon>Sacoglossa</taxon>
        <taxon>Placobranchoidea</taxon>
        <taxon>Plakobranchidae</taxon>
        <taxon>Elysia</taxon>
    </lineage>
</organism>
<comment type="caution">
    <text evidence="2">The sequence shown here is derived from an EMBL/GenBank/DDBJ whole genome shotgun (WGS) entry which is preliminary data.</text>
</comment>